<dbReference type="EMBL" id="MGDZ01000011">
    <property type="protein sequence ID" value="OGL74001.1"/>
    <property type="molecule type" value="Genomic_DNA"/>
</dbReference>
<evidence type="ECO:0008006" key="4">
    <source>
        <dbReference type="Google" id="ProtNLM"/>
    </source>
</evidence>
<protein>
    <recommendedName>
        <fullName evidence="4">PrgI family protein</fullName>
    </recommendedName>
</protein>
<feature type="transmembrane region" description="Helical" evidence="1">
    <location>
        <begin position="45"/>
        <end position="65"/>
    </location>
</feature>
<keyword evidence="1" id="KW-0812">Transmembrane</keyword>
<keyword evidence="1" id="KW-1133">Transmembrane helix</keyword>
<accession>A0A1F7U6Z6</accession>
<dbReference type="Proteomes" id="UP000176303">
    <property type="component" value="Unassembled WGS sequence"/>
</dbReference>
<reference evidence="2 3" key="1">
    <citation type="journal article" date="2016" name="Nat. Commun.">
        <title>Thousands of microbial genomes shed light on interconnected biogeochemical processes in an aquifer system.</title>
        <authorList>
            <person name="Anantharaman K."/>
            <person name="Brown C.T."/>
            <person name="Hug L.A."/>
            <person name="Sharon I."/>
            <person name="Castelle C.J."/>
            <person name="Probst A.J."/>
            <person name="Thomas B.C."/>
            <person name="Singh A."/>
            <person name="Wilkins M.J."/>
            <person name="Karaoz U."/>
            <person name="Brodie E.L."/>
            <person name="Williams K.H."/>
            <person name="Hubbard S.S."/>
            <person name="Banfield J.F."/>
        </authorList>
    </citation>
    <scope>NUCLEOTIDE SEQUENCE [LARGE SCALE GENOMIC DNA]</scope>
</reference>
<organism evidence="2 3">
    <name type="scientific">Candidatus Uhrbacteria bacterium RIFCSPHIGHO2_02_FULL_57_19</name>
    <dbReference type="NCBI Taxonomy" id="1802391"/>
    <lineage>
        <taxon>Bacteria</taxon>
        <taxon>Candidatus Uhriibacteriota</taxon>
    </lineage>
</organism>
<sequence>MPQQYTVPQFIDVEDKILGPLTVRQFVIFLAVGLTLFIMYKILTFAFFIIAGLPFAGFGFVLAFIKVNGQPFHLFLLNLLQTSRRPGLRVWDKTLSLDEVRSLLKTPPIPPRPPKIRKEPLSTNKLSELSLVVNTGGVYRAEDYA</sequence>
<dbReference type="AlphaFoldDB" id="A0A1F7U6Z6"/>
<evidence type="ECO:0000313" key="2">
    <source>
        <dbReference type="EMBL" id="OGL74001.1"/>
    </source>
</evidence>
<dbReference type="Pfam" id="PF12666">
    <property type="entry name" value="PrgI"/>
    <property type="match status" value="1"/>
</dbReference>
<comment type="caution">
    <text evidence="2">The sequence shown here is derived from an EMBL/GenBank/DDBJ whole genome shotgun (WGS) entry which is preliminary data.</text>
</comment>
<evidence type="ECO:0000256" key="1">
    <source>
        <dbReference type="SAM" id="Phobius"/>
    </source>
</evidence>
<name>A0A1F7U6Z6_9BACT</name>
<feature type="transmembrane region" description="Helical" evidence="1">
    <location>
        <begin position="21"/>
        <end position="39"/>
    </location>
</feature>
<proteinExistence type="predicted"/>
<dbReference type="STRING" id="1802391.A3D72_03885"/>
<evidence type="ECO:0000313" key="3">
    <source>
        <dbReference type="Proteomes" id="UP000176303"/>
    </source>
</evidence>
<gene>
    <name evidence="2" type="ORF">A3D72_03885</name>
</gene>
<keyword evidence="1" id="KW-0472">Membrane</keyword>
<dbReference type="InterPro" id="IPR024414">
    <property type="entry name" value="Uncharacterised_PrgI"/>
</dbReference>